<evidence type="ECO:0000313" key="1">
    <source>
        <dbReference type="EnsemblMetazoa" id="PPA40926.1"/>
    </source>
</evidence>
<sequence length="242" mass="28091">MVLHHFNQILQLPYNFRWERDAVLDFIHRFQVLCPILSLLTDITSYRKLDSRGVLNMLDRSYLFIKAVPAYHCDGFICGDYGFDIPQQGIMTFTDAVGIPNFYFNYLLFSMHQQLLNHMKSRTILLRINDQAKTFSGRYIAISPSYRPELSWLKERNGKLLIFGDVGDALEILLLSPRVSSAQFERRCVYVNSRYVRDTKHKGSVFFSEIVNHVINKDVHIGQDGDFATTRDDCSSHTSTMF</sequence>
<dbReference type="Proteomes" id="UP000005239">
    <property type="component" value="Unassembled WGS sequence"/>
</dbReference>
<gene>
    <name evidence="1" type="primary">WBGene00279295</name>
</gene>
<keyword evidence="2" id="KW-1185">Reference proteome</keyword>
<reference evidence="1" key="2">
    <citation type="submission" date="2022-06" db="UniProtKB">
        <authorList>
            <consortium name="EnsemblMetazoa"/>
        </authorList>
    </citation>
    <scope>IDENTIFICATION</scope>
    <source>
        <strain evidence="1">PS312</strain>
    </source>
</reference>
<dbReference type="EnsemblMetazoa" id="PPA40926.1">
    <property type="protein sequence ID" value="PPA40926.1"/>
    <property type="gene ID" value="WBGene00279295"/>
</dbReference>
<evidence type="ECO:0000313" key="2">
    <source>
        <dbReference type="Proteomes" id="UP000005239"/>
    </source>
</evidence>
<name>A0A2A6CJK7_PRIPA</name>
<accession>A0A8R1V007</accession>
<protein>
    <submittedName>
        <fullName evidence="1">Uncharacterized protein</fullName>
    </submittedName>
</protein>
<organism evidence="1 2">
    <name type="scientific">Pristionchus pacificus</name>
    <name type="common">Parasitic nematode worm</name>
    <dbReference type="NCBI Taxonomy" id="54126"/>
    <lineage>
        <taxon>Eukaryota</taxon>
        <taxon>Metazoa</taxon>
        <taxon>Ecdysozoa</taxon>
        <taxon>Nematoda</taxon>
        <taxon>Chromadorea</taxon>
        <taxon>Rhabditida</taxon>
        <taxon>Rhabditina</taxon>
        <taxon>Diplogasteromorpha</taxon>
        <taxon>Diplogasteroidea</taxon>
        <taxon>Neodiplogasteridae</taxon>
        <taxon>Pristionchus</taxon>
    </lineage>
</organism>
<accession>A0A2A6CJK7</accession>
<dbReference type="AlphaFoldDB" id="A0A2A6CJK7"/>
<reference evidence="2" key="1">
    <citation type="journal article" date="2008" name="Nat. Genet.">
        <title>The Pristionchus pacificus genome provides a unique perspective on nematode lifestyle and parasitism.</title>
        <authorList>
            <person name="Dieterich C."/>
            <person name="Clifton S.W."/>
            <person name="Schuster L.N."/>
            <person name="Chinwalla A."/>
            <person name="Delehaunty K."/>
            <person name="Dinkelacker I."/>
            <person name="Fulton L."/>
            <person name="Fulton R."/>
            <person name="Godfrey J."/>
            <person name="Minx P."/>
            <person name="Mitreva M."/>
            <person name="Roeseler W."/>
            <person name="Tian H."/>
            <person name="Witte H."/>
            <person name="Yang S.P."/>
            <person name="Wilson R.K."/>
            <person name="Sommer R.J."/>
        </authorList>
    </citation>
    <scope>NUCLEOTIDE SEQUENCE [LARGE SCALE GENOMIC DNA]</scope>
    <source>
        <strain evidence="2">PS312</strain>
    </source>
</reference>
<proteinExistence type="predicted"/>